<organism evidence="2">
    <name type="scientific">Homalodisca liturata</name>
    <dbReference type="NCBI Taxonomy" id="320908"/>
    <lineage>
        <taxon>Eukaryota</taxon>
        <taxon>Metazoa</taxon>
        <taxon>Ecdysozoa</taxon>
        <taxon>Arthropoda</taxon>
        <taxon>Hexapoda</taxon>
        <taxon>Insecta</taxon>
        <taxon>Pterygota</taxon>
        <taxon>Neoptera</taxon>
        <taxon>Paraneoptera</taxon>
        <taxon>Hemiptera</taxon>
        <taxon>Auchenorrhyncha</taxon>
        <taxon>Membracoidea</taxon>
        <taxon>Cicadellidae</taxon>
        <taxon>Cicadellinae</taxon>
        <taxon>Proconiini</taxon>
        <taxon>Homalodisca</taxon>
    </lineage>
</organism>
<accession>A0A1B6IAS7</accession>
<evidence type="ECO:0000313" key="2">
    <source>
        <dbReference type="EMBL" id="JAS84045.1"/>
    </source>
</evidence>
<name>A0A1B6IAS7_9HEMI</name>
<dbReference type="EMBL" id="GECU01023661">
    <property type="protein sequence ID" value="JAS84045.1"/>
    <property type="molecule type" value="Transcribed_RNA"/>
</dbReference>
<feature type="compositionally biased region" description="Polar residues" evidence="1">
    <location>
        <begin position="54"/>
        <end position="71"/>
    </location>
</feature>
<feature type="compositionally biased region" description="Basic and acidic residues" evidence="1">
    <location>
        <begin position="28"/>
        <end position="51"/>
    </location>
</feature>
<gene>
    <name evidence="2" type="ORF">g.27309</name>
    <name evidence="3" type="ORF">g.27311</name>
</gene>
<reference evidence="2" key="1">
    <citation type="submission" date="2015-11" db="EMBL/GenBank/DDBJ databases">
        <title>De novo transcriptome assembly of four potential Pierce s Disease insect vectors from Arizona vineyards.</title>
        <authorList>
            <person name="Tassone E.E."/>
        </authorList>
    </citation>
    <scope>NUCLEOTIDE SEQUENCE</scope>
</reference>
<evidence type="ECO:0000313" key="3">
    <source>
        <dbReference type="EMBL" id="JAS95542.1"/>
    </source>
</evidence>
<dbReference type="AlphaFoldDB" id="A0A1B6IAS7"/>
<proteinExistence type="predicted"/>
<evidence type="ECO:0000256" key="1">
    <source>
        <dbReference type="SAM" id="MobiDB-lite"/>
    </source>
</evidence>
<dbReference type="EMBL" id="GECU01012164">
    <property type="protein sequence ID" value="JAS95542.1"/>
    <property type="molecule type" value="Transcribed_RNA"/>
</dbReference>
<sequence length="125" mass="14385">SITDLGFLTKLLKSEKCLEVGKAITNIDIDKKPHVEERRFSSERAQDDARRQKPSSQEMVSESRLSVSSAGMSPERHLYGNYSDNESAMATDGERQRPSPRTRVQQRRPVQDPEDKRRNHRAYVK</sequence>
<feature type="region of interest" description="Disordered" evidence="1">
    <location>
        <begin position="28"/>
        <end position="125"/>
    </location>
</feature>
<protein>
    <submittedName>
        <fullName evidence="2">Uncharacterized protein</fullName>
    </submittedName>
</protein>
<feature type="non-terminal residue" evidence="2">
    <location>
        <position position="1"/>
    </location>
</feature>